<dbReference type="InterPro" id="IPR001680">
    <property type="entry name" value="WD40_rpt"/>
</dbReference>
<evidence type="ECO:0000313" key="28">
    <source>
        <dbReference type="Proteomes" id="UP000286510"/>
    </source>
</evidence>
<evidence type="ECO:0000256" key="5">
    <source>
        <dbReference type="ARBA" id="ARBA00022574"/>
    </source>
</evidence>
<comment type="caution">
    <text evidence="15">The sequence shown here is derived from an EMBL/GenBank/DDBJ whole genome shotgun (WGS) entry which is preliminary data.</text>
</comment>
<evidence type="ECO:0000313" key="27">
    <source>
        <dbReference type="Proteomes" id="UP000283543"/>
    </source>
</evidence>
<keyword evidence="11" id="KW-0704">Schiff base</keyword>
<dbReference type="Proteomes" id="UP000265427">
    <property type="component" value="Unassembled WGS sequence"/>
</dbReference>
<feature type="non-terminal residue" evidence="15">
    <location>
        <position position="1"/>
    </location>
</feature>
<dbReference type="InterPro" id="IPR013785">
    <property type="entry name" value="Aldolase_TIM"/>
</dbReference>
<evidence type="ECO:0000313" key="20">
    <source>
        <dbReference type="EMBL" id="RHY79526.1"/>
    </source>
</evidence>
<reference evidence="22 23" key="1">
    <citation type="submission" date="2018-08" db="EMBL/GenBank/DDBJ databases">
        <title>Aphanomyces genome sequencing and annotation.</title>
        <authorList>
            <person name="Minardi D."/>
            <person name="Oidtmann B."/>
            <person name="Van Der Giezen M."/>
            <person name="Studholme D.J."/>
        </authorList>
    </citation>
    <scope>NUCLEOTIDE SEQUENCE [LARGE SCALE GENOMIC DNA]</scope>
    <source>
        <strain evidence="21 24">197901</strain>
        <strain evidence="17 26">D2</strain>
        <strain evidence="20 28">FDL457</strain>
        <strain evidence="15 22">Kv</strain>
        <strain evidence="18 23">SA</strain>
        <strain evidence="19 27">Si</strain>
        <strain evidence="16 25">Yx</strain>
    </source>
</reference>
<dbReference type="EMBL" id="QUSZ01004678">
    <property type="protein sequence ID" value="RHY13172.1"/>
    <property type="molecule type" value="Genomic_DNA"/>
</dbReference>
<dbReference type="EMBL" id="QUTB01004278">
    <property type="protein sequence ID" value="RHY63031.1"/>
    <property type="molecule type" value="Genomic_DNA"/>
</dbReference>
<sequence>SGDDTIRPEDVFVVRNKDTGEVFDIRELDTNPVDCYTMFPHNFEPQLRDSLDDGGSARTRSSGSGGPLSADKKATDKQHSRSALSGFHFKRKDKLPPPSDGKTYVSSSSKKDKREFDCVSEMQTLRQHHGTIWTMKFSHDGARLVSGGQDAILRVWKVAAFAKSTVAAAAAPRNEASPSSPASSSPLSRHLLEETPEQMYYGHSMPIVDVSWSRSNFVLSASMDKTVRLWHISKPDCLHVFQHPDSVPAVDFHPKDDRYFLSGCFDNKARIWNIPDGCVVSYVQTPVMITAASFHPSGNRVIAGLLNGQCILYQVNAHQAMNYYTQIECRNARGATRKGRKVTGIEFSPEGKYFLVSTNDSRMRLFSVDNYSRVCKYKGLVNNYLQIKGRFSQDGDYVICGSENAHVYIWNKSASHSSSMLLGHKQDRNNAFESFSAADTTGGVVTVALFAPASTYALVNHDSDVEGSSRGSADDVHGKACTGYIVTASYNGCIKVYERVHRNAVDHVDGSVATIFEFAIAMAKLQLHGAFTALVTPFTADGEHVDYEALRRIVDMQISRGINGLVPMGTTGECPTVSHDEHDKVIASVIEYAAGRVPVIAGTGSNSTVEAIRLTQAAKDAGANACLVVNPYYNKPSQKGLYEHFKKIQDIGLPVVLYNIPGRTGINMTPETVAELYKLPNIVAIKEATGSLEQASEIAALCDITILSGDDTLTLPIMSVGGKGVISVLSNASPEKVLAITDAVRNGDFNAARVAHLSSIKLCKTMFIETNPQPIKKAMQLLGLCHDTVRLPMVPCSDESAQIIRQQLQANNLL</sequence>
<dbReference type="EMBL" id="QUTD01012122">
    <property type="protein sequence ID" value="RHY38645.1"/>
    <property type="molecule type" value="Genomic_DNA"/>
</dbReference>
<evidence type="ECO:0000256" key="7">
    <source>
        <dbReference type="ARBA" id="ARBA00022737"/>
    </source>
</evidence>
<dbReference type="UniPathway" id="UPA00034">
    <property type="reaction ID" value="UER00017"/>
</dbReference>
<dbReference type="PRINTS" id="PR00146">
    <property type="entry name" value="DHPICSNTHASE"/>
</dbReference>
<dbReference type="Proteomes" id="UP000266196">
    <property type="component" value="Unassembled WGS sequence"/>
</dbReference>
<dbReference type="InterPro" id="IPR005263">
    <property type="entry name" value="DapA"/>
</dbReference>
<dbReference type="VEuPathDB" id="FungiDB:H257_09367"/>
<feature type="repeat" description="WD" evidence="13">
    <location>
        <begin position="125"/>
        <end position="158"/>
    </location>
</feature>
<dbReference type="InterPro" id="IPR015943">
    <property type="entry name" value="WD40/YVTN_repeat-like_dom_sf"/>
</dbReference>
<keyword evidence="9" id="KW-0457">Lysine biosynthesis</keyword>
<organism evidence="15 22">
    <name type="scientific">Aphanomyces astaci</name>
    <name type="common">Crayfish plague agent</name>
    <dbReference type="NCBI Taxonomy" id="112090"/>
    <lineage>
        <taxon>Eukaryota</taxon>
        <taxon>Sar</taxon>
        <taxon>Stramenopiles</taxon>
        <taxon>Oomycota</taxon>
        <taxon>Saprolegniomycetes</taxon>
        <taxon>Saprolegniales</taxon>
        <taxon>Verrucalvaceae</taxon>
        <taxon>Aphanomyces</taxon>
    </lineage>
</organism>
<dbReference type="PANTHER" id="PTHR14221">
    <property type="entry name" value="WD REPEAT DOMAIN 44"/>
    <property type="match status" value="1"/>
</dbReference>
<evidence type="ECO:0000313" key="17">
    <source>
        <dbReference type="EMBL" id="RHY38645.1"/>
    </source>
</evidence>
<evidence type="ECO:0000256" key="2">
    <source>
        <dbReference type="ARBA" id="ARBA00005120"/>
    </source>
</evidence>
<dbReference type="SUPFAM" id="SSF50978">
    <property type="entry name" value="WD40 repeat-like"/>
    <property type="match status" value="1"/>
</dbReference>
<evidence type="ECO:0000256" key="14">
    <source>
        <dbReference type="SAM" id="MobiDB-lite"/>
    </source>
</evidence>
<gene>
    <name evidence="16" type="ORF">DYB25_007890</name>
    <name evidence="20" type="ORF">DYB26_002475</name>
    <name evidence="17" type="ORF">DYB30_009686</name>
    <name evidence="21" type="ORF">DYB31_004360</name>
    <name evidence="19" type="ORF">DYB34_003378</name>
    <name evidence="15" type="ORF">DYB36_004314</name>
    <name evidence="18" type="ORF">DYB38_002690</name>
</gene>
<evidence type="ECO:0000313" key="15">
    <source>
        <dbReference type="EMBL" id="RHY13172.1"/>
    </source>
</evidence>
<dbReference type="SMART" id="SM01130">
    <property type="entry name" value="DHDPS"/>
    <property type="match status" value="1"/>
</dbReference>
<dbReference type="PROSITE" id="PS00666">
    <property type="entry name" value="DHDPS_2"/>
    <property type="match status" value="1"/>
</dbReference>
<dbReference type="EMBL" id="QUTE01019609">
    <property type="protein sequence ID" value="RHY86743.1"/>
    <property type="molecule type" value="Genomic_DNA"/>
</dbReference>
<dbReference type="InterPro" id="IPR040324">
    <property type="entry name" value="WDR44/Dgr2"/>
</dbReference>
<dbReference type="VEuPathDB" id="FungiDB:H257_09366"/>
<dbReference type="Proteomes" id="UP000266239">
    <property type="component" value="Unassembled WGS sequence"/>
</dbReference>
<evidence type="ECO:0000256" key="11">
    <source>
        <dbReference type="ARBA" id="ARBA00023270"/>
    </source>
</evidence>
<dbReference type="Proteomes" id="UP000283543">
    <property type="component" value="Unassembled WGS sequence"/>
</dbReference>
<keyword evidence="7" id="KW-0677">Repeat</keyword>
<proteinExistence type="inferred from homology"/>
<dbReference type="InterPro" id="IPR020625">
    <property type="entry name" value="Schiff_base-form_aldolases_AS"/>
</dbReference>
<keyword evidence="10" id="KW-0456">Lyase</keyword>
<evidence type="ECO:0000313" key="21">
    <source>
        <dbReference type="EMBL" id="RHY86743.1"/>
    </source>
</evidence>
<dbReference type="CDD" id="cd00950">
    <property type="entry name" value="DHDPS"/>
    <property type="match status" value="1"/>
</dbReference>
<evidence type="ECO:0000313" key="22">
    <source>
        <dbReference type="Proteomes" id="UP000265427"/>
    </source>
</evidence>
<dbReference type="HAMAP" id="MF_00418">
    <property type="entry name" value="DapA"/>
    <property type="match status" value="1"/>
</dbReference>
<dbReference type="Pfam" id="PF00400">
    <property type="entry name" value="WD40"/>
    <property type="match status" value="5"/>
</dbReference>
<evidence type="ECO:0000256" key="9">
    <source>
        <dbReference type="ARBA" id="ARBA00023154"/>
    </source>
</evidence>
<evidence type="ECO:0000313" key="24">
    <source>
        <dbReference type="Proteomes" id="UP000266196"/>
    </source>
</evidence>
<dbReference type="Gene3D" id="3.20.20.70">
    <property type="entry name" value="Aldolase class I"/>
    <property type="match status" value="1"/>
</dbReference>
<evidence type="ECO:0000256" key="6">
    <source>
        <dbReference type="ARBA" id="ARBA00022605"/>
    </source>
</evidence>
<feature type="region of interest" description="Disordered" evidence="14">
    <location>
        <begin position="46"/>
        <end position="108"/>
    </location>
</feature>
<protein>
    <recommendedName>
        <fullName evidence="4">4-hydroxy-tetrahydrodipicolinate synthase</fullName>
        <ecNumber evidence="4">4.3.3.7</ecNumber>
    </recommendedName>
</protein>
<keyword evidence="6" id="KW-0028">Amino-acid biosynthesis</keyword>
<name>A0A397AZY9_APHAT</name>
<evidence type="ECO:0000313" key="16">
    <source>
        <dbReference type="EMBL" id="RHY27922.1"/>
    </source>
</evidence>
<evidence type="ECO:0000256" key="1">
    <source>
        <dbReference type="ARBA" id="ARBA00003294"/>
    </source>
</evidence>
<comment type="similarity">
    <text evidence="3">Belongs to the DapA family.</text>
</comment>
<keyword evidence="8" id="KW-0220">Diaminopimelate biosynthesis</keyword>
<keyword evidence="5 13" id="KW-0853">WD repeat</keyword>
<comment type="catalytic activity">
    <reaction evidence="12">
        <text>L-aspartate 4-semialdehyde + pyruvate = (2S,4S)-4-hydroxy-2,3,4,5-tetrahydrodipicolinate + H2O + H(+)</text>
        <dbReference type="Rhea" id="RHEA:34171"/>
        <dbReference type="ChEBI" id="CHEBI:15361"/>
        <dbReference type="ChEBI" id="CHEBI:15377"/>
        <dbReference type="ChEBI" id="CHEBI:15378"/>
        <dbReference type="ChEBI" id="CHEBI:67139"/>
        <dbReference type="ChEBI" id="CHEBI:537519"/>
        <dbReference type="EC" id="4.3.3.7"/>
    </reaction>
</comment>
<dbReference type="PRINTS" id="PR00320">
    <property type="entry name" value="GPROTEINBRPT"/>
</dbReference>
<evidence type="ECO:0000256" key="10">
    <source>
        <dbReference type="ARBA" id="ARBA00023239"/>
    </source>
</evidence>
<dbReference type="GO" id="GO:0019877">
    <property type="term" value="P:diaminopimelate biosynthetic process"/>
    <property type="evidence" value="ECO:0007669"/>
    <property type="project" value="UniProtKB-KW"/>
</dbReference>
<dbReference type="NCBIfam" id="TIGR00674">
    <property type="entry name" value="dapA"/>
    <property type="match status" value="1"/>
</dbReference>
<evidence type="ECO:0000313" key="19">
    <source>
        <dbReference type="EMBL" id="RHY63031.1"/>
    </source>
</evidence>
<dbReference type="InterPro" id="IPR020472">
    <property type="entry name" value="WD40_PAC1"/>
</dbReference>
<dbReference type="Proteomes" id="UP000265716">
    <property type="component" value="Unassembled WGS sequence"/>
</dbReference>
<dbReference type="SUPFAM" id="SSF51569">
    <property type="entry name" value="Aldolase"/>
    <property type="match status" value="1"/>
</dbReference>
<feature type="repeat" description="WD" evidence="13">
    <location>
        <begin position="240"/>
        <end position="282"/>
    </location>
</feature>
<dbReference type="EMBL" id="QUTA01002255">
    <property type="protein sequence ID" value="RHY27922.1"/>
    <property type="molecule type" value="Genomic_DNA"/>
</dbReference>
<dbReference type="Gene3D" id="2.130.10.10">
    <property type="entry name" value="YVTN repeat-like/Quinoprotein amine dehydrogenase"/>
    <property type="match status" value="1"/>
</dbReference>
<evidence type="ECO:0000313" key="23">
    <source>
        <dbReference type="Proteomes" id="UP000265716"/>
    </source>
</evidence>
<dbReference type="AlphaFoldDB" id="A0A397AZY9"/>
<dbReference type="EC" id="4.3.3.7" evidence="4"/>
<comment type="function">
    <text evidence="1">Catalyzes the condensation of (S)-aspartate-beta-semialdehyde [(S)-ASA] and pyruvate to 4-hydroxy-tetrahydrodipicolinate (HTPA).</text>
</comment>
<evidence type="ECO:0000256" key="12">
    <source>
        <dbReference type="ARBA" id="ARBA00047836"/>
    </source>
</evidence>
<evidence type="ECO:0000256" key="3">
    <source>
        <dbReference type="ARBA" id="ARBA00007592"/>
    </source>
</evidence>
<accession>A0A397AZY9</accession>
<feature type="region of interest" description="Disordered" evidence="14">
    <location>
        <begin position="169"/>
        <end position="188"/>
    </location>
</feature>
<dbReference type="Pfam" id="PF00701">
    <property type="entry name" value="DHDPS"/>
    <property type="match status" value="1"/>
</dbReference>
<evidence type="ECO:0000256" key="8">
    <source>
        <dbReference type="ARBA" id="ARBA00022915"/>
    </source>
</evidence>
<dbReference type="PROSITE" id="PS50082">
    <property type="entry name" value="WD_REPEATS_2"/>
    <property type="match status" value="3"/>
</dbReference>
<dbReference type="Proteomes" id="UP000266643">
    <property type="component" value="Unassembled WGS sequence"/>
</dbReference>
<evidence type="ECO:0000256" key="13">
    <source>
        <dbReference type="PROSITE-ProRule" id="PRU00221"/>
    </source>
</evidence>
<dbReference type="EMBL" id="QUTC01006258">
    <property type="protein sequence ID" value="RHY53097.1"/>
    <property type="molecule type" value="Genomic_DNA"/>
</dbReference>
<dbReference type="SMART" id="SM00320">
    <property type="entry name" value="WD40"/>
    <property type="match status" value="7"/>
</dbReference>
<dbReference type="PROSITE" id="PS50294">
    <property type="entry name" value="WD_REPEATS_REGION"/>
    <property type="match status" value="3"/>
</dbReference>
<dbReference type="GO" id="GO:0009089">
    <property type="term" value="P:lysine biosynthetic process via diaminopimelate"/>
    <property type="evidence" value="ECO:0007669"/>
    <property type="project" value="UniProtKB-UniPathway"/>
</dbReference>
<dbReference type="PANTHER" id="PTHR14221:SF0">
    <property type="entry name" value="WD REPEAT-CONTAINING PROTEIN 44"/>
    <property type="match status" value="1"/>
</dbReference>
<evidence type="ECO:0000313" key="25">
    <source>
        <dbReference type="Proteomes" id="UP000266239"/>
    </source>
</evidence>
<dbReference type="GO" id="GO:0008840">
    <property type="term" value="F:4-hydroxy-tetrahydrodipicolinate synthase activity"/>
    <property type="evidence" value="ECO:0007669"/>
    <property type="project" value="UniProtKB-EC"/>
</dbReference>
<dbReference type="InterPro" id="IPR002220">
    <property type="entry name" value="DapA-like"/>
</dbReference>
<dbReference type="Proteomes" id="UP000286510">
    <property type="component" value="Unassembled WGS sequence"/>
</dbReference>
<evidence type="ECO:0000313" key="26">
    <source>
        <dbReference type="Proteomes" id="UP000266643"/>
    </source>
</evidence>
<evidence type="ECO:0000313" key="18">
    <source>
        <dbReference type="EMBL" id="RHY53097.1"/>
    </source>
</evidence>
<feature type="repeat" description="WD" evidence="13">
    <location>
        <begin position="200"/>
        <end position="240"/>
    </location>
</feature>
<dbReference type="EMBL" id="QUTF01027752">
    <property type="protein sequence ID" value="RHY79526.1"/>
    <property type="molecule type" value="Genomic_DNA"/>
</dbReference>
<feature type="compositionally biased region" description="Basic and acidic residues" evidence="14">
    <location>
        <begin position="70"/>
        <end position="79"/>
    </location>
</feature>
<evidence type="ECO:0000256" key="4">
    <source>
        <dbReference type="ARBA" id="ARBA00012086"/>
    </source>
</evidence>
<dbReference type="InterPro" id="IPR036322">
    <property type="entry name" value="WD40_repeat_dom_sf"/>
</dbReference>
<comment type="pathway">
    <text evidence="2">Amino-acid biosynthesis; L-lysine biosynthesis via DAP pathway; (S)-tetrahydrodipicolinate from L-aspartate: step 3/4.</text>
</comment>